<evidence type="ECO:0000256" key="5">
    <source>
        <dbReference type="ARBA" id="ARBA00022679"/>
    </source>
</evidence>
<evidence type="ECO:0000313" key="17">
    <source>
        <dbReference type="EMBL" id="GAA4138221.1"/>
    </source>
</evidence>
<keyword evidence="7" id="KW-0547">Nucleotide-binding</keyword>
<dbReference type="Pfam" id="PF02518">
    <property type="entry name" value="HATPase_c"/>
    <property type="match status" value="1"/>
</dbReference>
<dbReference type="InterPro" id="IPR005467">
    <property type="entry name" value="His_kinase_dom"/>
</dbReference>
<feature type="coiled-coil region" evidence="12">
    <location>
        <begin position="415"/>
        <end position="470"/>
    </location>
</feature>
<evidence type="ECO:0000256" key="10">
    <source>
        <dbReference type="ARBA" id="ARBA00022989"/>
    </source>
</evidence>
<dbReference type="InterPro" id="IPR050980">
    <property type="entry name" value="2C_sensor_his_kinase"/>
</dbReference>
<feature type="compositionally biased region" description="Low complexity" evidence="13">
    <location>
        <begin position="927"/>
        <end position="940"/>
    </location>
</feature>
<feature type="compositionally biased region" description="Low complexity" evidence="13">
    <location>
        <begin position="975"/>
        <end position="1009"/>
    </location>
</feature>
<evidence type="ECO:0000256" key="8">
    <source>
        <dbReference type="ARBA" id="ARBA00022777"/>
    </source>
</evidence>
<proteinExistence type="predicted"/>
<feature type="compositionally biased region" description="Basic residues" evidence="13">
    <location>
        <begin position="1"/>
        <end position="10"/>
    </location>
</feature>
<evidence type="ECO:0000256" key="11">
    <source>
        <dbReference type="ARBA" id="ARBA00023012"/>
    </source>
</evidence>
<comment type="caution">
    <text evidence="17">The sequence shown here is derived from an EMBL/GenBank/DDBJ whole genome shotgun (WGS) entry which is preliminary data.</text>
</comment>
<dbReference type="PANTHER" id="PTHR44936">
    <property type="entry name" value="SENSOR PROTEIN CREC"/>
    <property type="match status" value="1"/>
</dbReference>
<evidence type="ECO:0000259" key="16">
    <source>
        <dbReference type="PROSITE" id="PS50885"/>
    </source>
</evidence>
<dbReference type="SMART" id="SM00387">
    <property type="entry name" value="HATPase_c"/>
    <property type="match status" value="1"/>
</dbReference>
<evidence type="ECO:0000259" key="15">
    <source>
        <dbReference type="PROSITE" id="PS50109"/>
    </source>
</evidence>
<feature type="compositionally biased region" description="Low complexity" evidence="13">
    <location>
        <begin position="1241"/>
        <end position="1252"/>
    </location>
</feature>
<evidence type="ECO:0000256" key="1">
    <source>
        <dbReference type="ARBA" id="ARBA00000085"/>
    </source>
</evidence>
<dbReference type="Gene3D" id="3.30.565.10">
    <property type="entry name" value="Histidine kinase-like ATPase, C-terminal domain"/>
    <property type="match status" value="1"/>
</dbReference>
<dbReference type="InterPro" id="IPR013587">
    <property type="entry name" value="Nitrate/nitrite_sensing"/>
</dbReference>
<evidence type="ECO:0000256" key="6">
    <source>
        <dbReference type="ARBA" id="ARBA00022692"/>
    </source>
</evidence>
<protein>
    <recommendedName>
        <fullName evidence="3">histidine kinase</fullName>
        <ecNumber evidence="3">2.7.13.3</ecNumber>
    </recommendedName>
</protein>
<organism evidence="17 18">
    <name type="scientific">Streptomyces tunisiensis</name>
    <dbReference type="NCBI Taxonomy" id="948699"/>
    <lineage>
        <taxon>Bacteria</taxon>
        <taxon>Bacillati</taxon>
        <taxon>Actinomycetota</taxon>
        <taxon>Actinomycetes</taxon>
        <taxon>Kitasatosporales</taxon>
        <taxon>Streptomycetaceae</taxon>
        <taxon>Streptomyces</taxon>
    </lineage>
</organism>
<evidence type="ECO:0000256" key="12">
    <source>
        <dbReference type="SAM" id="Coils"/>
    </source>
</evidence>
<gene>
    <name evidence="17" type="ORF">GCM10022285_35100</name>
</gene>
<keyword evidence="9" id="KW-0067">ATP-binding</keyword>
<dbReference type="RefSeq" id="WP_346156855.1">
    <property type="nucleotide sequence ID" value="NZ_BAABBU010000016.1"/>
</dbReference>
<dbReference type="EMBL" id="BAABBU010000016">
    <property type="protein sequence ID" value="GAA4138221.1"/>
    <property type="molecule type" value="Genomic_DNA"/>
</dbReference>
<feature type="domain" description="Histidine kinase" evidence="15">
    <location>
        <begin position="580"/>
        <end position="691"/>
    </location>
</feature>
<evidence type="ECO:0000256" key="4">
    <source>
        <dbReference type="ARBA" id="ARBA00022553"/>
    </source>
</evidence>
<feature type="compositionally biased region" description="Basic and acidic residues" evidence="13">
    <location>
        <begin position="1037"/>
        <end position="1046"/>
    </location>
</feature>
<dbReference type="InterPro" id="IPR036890">
    <property type="entry name" value="HATPase_C_sf"/>
</dbReference>
<keyword evidence="14" id="KW-0472">Membrane</keyword>
<feature type="compositionally biased region" description="Polar residues" evidence="13">
    <location>
        <begin position="907"/>
        <end position="918"/>
    </location>
</feature>
<feature type="region of interest" description="Disordered" evidence="13">
    <location>
        <begin position="1"/>
        <end position="30"/>
    </location>
</feature>
<sequence>MQKTRPRRKDKQAALAGDAQQTPTVGKGRPTHVRNRLVVAVAVVAAAIAGAGAPSVLAASQQLHDSQELVTLAERTQDALTLAHSLADERDEVVPYIAAGRPKSKAPSEEHSARVDRQVEELRADEDTSQALRDELDAVAAVRRAALTGKSGPLEAHQAYSDAVSQLHKLAARLADATPPRAGSGAHALTELDTAVQQAAATRGLLLAALNVPSSTETVIDPVTGLPVIADGASEEDEERRDALSAAALQARVRSDAALADFRDAAPKAARTSYDTTVTGPEVDTADQYLGKLTDKPTLSDGETKTSPKKLAAALTARIDMMRGAEASLFEQRTKDLAQLRDEDVTELEIRIAVLGALLLLAVGVATAMARTLTRPLSVLRRGSARLAEAEDPAAQEPITFTGRNDEFAQVVRSVNALNAHAAGLAQRIATLEADRKHLVGQRQKMADAREELRGELAEATAHMERMRHSIGGTFVNLALRTLGLVERQLGVIEGLEEREDDPDRLATLFKLDHFATVMRRHSENLLVLAGTEHGRHTAGPVPLVDVVRAAVSEIERYERVRIAALPPHAHIAGFAADDLSHLLAELMENATAFSPPDMPVEVSAWLMENGEVMLSVQDEGIGMAEERLERLNTRLSEFDPEAAYDAESEEGLGLGLYVVARLAHRHGVRVQLRKQKQGGIAAVVVLPDPLLAPATPAAVPASVPGVAHTVSLPGADAEANSNVLRGRDKSGDPLVDLAERSIEARAAAEAATPETPTEPEAEVPGAAHATAHPDTPVAASEPTPGDAARGAAERPQTGVPVPSDAAPAADRTVAAASAAPAAGTEVGPSVPHVTVPGTASEPTPGNAGVSAQQPQTGAPAQSVAPPAADPAATSGSAPAADRVDAAASAVLGEAVRVASEEPQAGARTTSDAATSGSAPADGRTDAAASAGPVQAAPFAGTEVGPSAKHGVAPGAAVEPTTGETAPVAAEEPQAGAPATSAAAPAADTTAAPGGAPAARRTDAAASADLGETGTATGTADQNGFVAPDAPAGVGVDEARSHDDPSARSSEPVAPAERPAETTMELFIPAQPEGRAPAEGHGAGSAAPADEGVRPGAGHAPASPSAPAPEAAPAPGGPAPETAVPAPGGPTPEQNVPAPGGHAPDTAAPDTPAGRPEHARVADGAGDGAVDEEPVTAKGLPKRTPKITAPVAPPRPRSGSVDAEALRKRLGGFRRGADAGRRDVEAELAAERPRGDDTTEEATGGTVEEASS</sequence>
<keyword evidence="11" id="KW-0902">Two-component regulatory system</keyword>
<comment type="catalytic activity">
    <reaction evidence="1">
        <text>ATP + protein L-histidine = ADP + protein N-phospho-L-histidine.</text>
        <dbReference type="EC" id="2.7.13.3"/>
    </reaction>
</comment>
<feature type="domain" description="HAMP" evidence="16">
    <location>
        <begin position="371"/>
        <end position="427"/>
    </location>
</feature>
<feature type="compositionally biased region" description="Low complexity" evidence="13">
    <location>
        <begin position="877"/>
        <end position="891"/>
    </location>
</feature>
<feature type="compositionally biased region" description="Low complexity" evidence="13">
    <location>
        <begin position="1143"/>
        <end position="1153"/>
    </location>
</feature>
<keyword evidence="6 14" id="KW-0812">Transmembrane</keyword>
<keyword evidence="12" id="KW-0175">Coiled coil</keyword>
<keyword evidence="4" id="KW-0597">Phosphoprotein</keyword>
<evidence type="ECO:0000313" key="18">
    <source>
        <dbReference type="Proteomes" id="UP001501845"/>
    </source>
</evidence>
<keyword evidence="5" id="KW-0808">Transferase</keyword>
<dbReference type="EC" id="2.7.13.3" evidence="3"/>
<accession>A0ABP7YM46</accession>
<evidence type="ECO:0000256" key="2">
    <source>
        <dbReference type="ARBA" id="ARBA00004370"/>
    </source>
</evidence>
<evidence type="ECO:0000256" key="9">
    <source>
        <dbReference type="ARBA" id="ARBA00022840"/>
    </source>
</evidence>
<reference evidence="18" key="1">
    <citation type="journal article" date="2019" name="Int. J. Syst. Evol. Microbiol.">
        <title>The Global Catalogue of Microorganisms (GCM) 10K type strain sequencing project: providing services to taxonomists for standard genome sequencing and annotation.</title>
        <authorList>
            <consortium name="The Broad Institute Genomics Platform"/>
            <consortium name="The Broad Institute Genome Sequencing Center for Infectious Disease"/>
            <person name="Wu L."/>
            <person name="Ma J."/>
        </authorList>
    </citation>
    <scope>NUCLEOTIDE SEQUENCE [LARGE SCALE GENOMIC DNA]</scope>
    <source>
        <strain evidence="18">JCM 17589</strain>
    </source>
</reference>
<keyword evidence="10 14" id="KW-1133">Transmembrane helix</keyword>
<dbReference type="PROSITE" id="PS50885">
    <property type="entry name" value="HAMP"/>
    <property type="match status" value="1"/>
</dbReference>
<evidence type="ECO:0000256" key="3">
    <source>
        <dbReference type="ARBA" id="ARBA00012438"/>
    </source>
</evidence>
<feature type="compositionally biased region" description="Low complexity" evidence="13">
    <location>
        <begin position="800"/>
        <end position="828"/>
    </location>
</feature>
<dbReference type="SUPFAM" id="SSF55874">
    <property type="entry name" value="ATPase domain of HSP90 chaperone/DNA topoisomerase II/histidine kinase"/>
    <property type="match status" value="1"/>
</dbReference>
<evidence type="ECO:0000256" key="13">
    <source>
        <dbReference type="SAM" id="MobiDB-lite"/>
    </source>
</evidence>
<feature type="compositionally biased region" description="Basic and acidic residues" evidence="13">
    <location>
        <begin position="1215"/>
        <end position="1237"/>
    </location>
</feature>
<dbReference type="InterPro" id="IPR003660">
    <property type="entry name" value="HAMP_dom"/>
</dbReference>
<evidence type="ECO:0000256" key="14">
    <source>
        <dbReference type="SAM" id="Phobius"/>
    </source>
</evidence>
<dbReference type="PANTHER" id="PTHR44936:SF9">
    <property type="entry name" value="SENSOR PROTEIN CREC"/>
    <property type="match status" value="1"/>
</dbReference>
<dbReference type="PROSITE" id="PS50109">
    <property type="entry name" value="HIS_KIN"/>
    <property type="match status" value="1"/>
</dbReference>
<name>A0ABP7YM46_9ACTN</name>
<dbReference type="Gene3D" id="6.10.340.10">
    <property type="match status" value="1"/>
</dbReference>
<keyword evidence="18" id="KW-1185">Reference proteome</keyword>
<feature type="compositionally biased region" description="Pro residues" evidence="13">
    <location>
        <begin position="1104"/>
        <end position="1118"/>
    </location>
</feature>
<comment type="subcellular location">
    <subcellularLocation>
        <location evidence="2">Membrane</location>
    </subcellularLocation>
</comment>
<dbReference type="Proteomes" id="UP001501845">
    <property type="component" value="Unassembled WGS sequence"/>
</dbReference>
<feature type="transmembrane region" description="Helical" evidence="14">
    <location>
        <begin position="37"/>
        <end position="57"/>
    </location>
</feature>
<feature type="region of interest" description="Disordered" evidence="13">
    <location>
        <begin position="746"/>
        <end position="1252"/>
    </location>
</feature>
<dbReference type="Pfam" id="PF08376">
    <property type="entry name" value="NIT"/>
    <property type="match status" value="1"/>
</dbReference>
<keyword evidence="8" id="KW-0418">Kinase</keyword>
<evidence type="ECO:0000256" key="7">
    <source>
        <dbReference type="ARBA" id="ARBA00022741"/>
    </source>
</evidence>
<feature type="compositionally biased region" description="Polar residues" evidence="13">
    <location>
        <begin position="850"/>
        <end position="860"/>
    </location>
</feature>
<dbReference type="InterPro" id="IPR003594">
    <property type="entry name" value="HATPase_dom"/>
</dbReference>
<feature type="compositionally biased region" description="Low complexity" evidence="13">
    <location>
        <begin position="746"/>
        <end position="756"/>
    </location>
</feature>